<comment type="caution">
    <text evidence="7">The sequence shown here is derived from an EMBL/GenBank/DDBJ whole genome shotgun (WGS) entry which is preliminary data.</text>
</comment>
<dbReference type="PANTHER" id="PTHR43806:SF11">
    <property type="entry name" value="CEREVISIN-RELATED"/>
    <property type="match status" value="1"/>
</dbReference>
<reference evidence="7 8" key="1">
    <citation type="submission" date="2023-08" db="EMBL/GenBank/DDBJ databases">
        <title>Black Yeasts Isolated from many extreme environments.</title>
        <authorList>
            <person name="Coleine C."/>
            <person name="Stajich J.E."/>
            <person name="Selbmann L."/>
        </authorList>
    </citation>
    <scope>NUCLEOTIDE SEQUENCE [LARGE SCALE GENOMIC DNA]</scope>
    <source>
        <strain evidence="7 8">CCFEE 5935</strain>
    </source>
</reference>
<dbReference type="PRINTS" id="PR00723">
    <property type="entry name" value="SUBTILISIN"/>
</dbReference>
<keyword evidence="8" id="KW-1185">Reference proteome</keyword>
<evidence type="ECO:0000313" key="8">
    <source>
        <dbReference type="Proteomes" id="UP001337655"/>
    </source>
</evidence>
<keyword evidence="6" id="KW-0732">Signal</keyword>
<dbReference type="SUPFAM" id="SSF52743">
    <property type="entry name" value="Subtilisin-like"/>
    <property type="match status" value="1"/>
</dbReference>
<evidence type="ECO:0000256" key="6">
    <source>
        <dbReference type="SAM" id="SignalP"/>
    </source>
</evidence>
<evidence type="ECO:0000256" key="3">
    <source>
        <dbReference type="ARBA" id="ARBA00022801"/>
    </source>
</evidence>
<dbReference type="PANTHER" id="PTHR43806">
    <property type="entry name" value="PEPTIDASE S8"/>
    <property type="match status" value="1"/>
</dbReference>
<protein>
    <submittedName>
        <fullName evidence="7">Uncharacterized protein</fullName>
    </submittedName>
</protein>
<dbReference type="GeneID" id="89921368"/>
<evidence type="ECO:0000256" key="4">
    <source>
        <dbReference type="ARBA" id="ARBA00022825"/>
    </source>
</evidence>
<dbReference type="PROSITE" id="PS00136">
    <property type="entry name" value="SUBTILASE_ASP"/>
    <property type="match status" value="1"/>
</dbReference>
<dbReference type="GO" id="GO:0006508">
    <property type="term" value="P:proteolysis"/>
    <property type="evidence" value="ECO:0007669"/>
    <property type="project" value="UniProtKB-KW"/>
</dbReference>
<comment type="similarity">
    <text evidence="1 5">Belongs to the peptidase S8 family.</text>
</comment>
<dbReference type="PROSITE" id="PS51257">
    <property type="entry name" value="PROKAR_LIPOPROTEIN"/>
    <property type="match status" value="1"/>
</dbReference>
<dbReference type="GO" id="GO:0004252">
    <property type="term" value="F:serine-type endopeptidase activity"/>
    <property type="evidence" value="ECO:0007669"/>
    <property type="project" value="InterPro"/>
</dbReference>
<feature type="chain" id="PRO_5043586535" evidence="6">
    <location>
        <begin position="17"/>
        <end position="360"/>
    </location>
</feature>
<proteinExistence type="inferred from homology"/>
<organism evidence="7 8">
    <name type="scientific">Saxophila tyrrhenica</name>
    <dbReference type="NCBI Taxonomy" id="1690608"/>
    <lineage>
        <taxon>Eukaryota</taxon>
        <taxon>Fungi</taxon>
        <taxon>Dikarya</taxon>
        <taxon>Ascomycota</taxon>
        <taxon>Pezizomycotina</taxon>
        <taxon>Dothideomycetes</taxon>
        <taxon>Dothideomycetidae</taxon>
        <taxon>Mycosphaerellales</taxon>
        <taxon>Extremaceae</taxon>
        <taxon>Saxophila</taxon>
    </lineage>
</organism>
<dbReference type="PROSITE" id="PS51892">
    <property type="entry name" value="SUBTILASE"/>
    <property type="match status" value="1"/>
</dbReference>
<dbReference type="InterPro" id="IPR050131">
    <property type="entry name" value="Peptidase_S8_subtilisin-like"/>
</dbReference>
<dbReference type="InterPro" id="IPR015500">
    <property type="entry name" value="Peptidase_S8_subtilisin-rel"/>
</dbReference>
<feature type="signal peptide" evidence="6">
    <location>
        <begin position="1"/>
        <end position="16"/>
    </location>
</feature>
<dbReference type="Proteomes" id="UP001337655">
    <property type="component" value="Unassembled WGS sequence"/>
</dbReference>
<dbReference type="AlphaFoldDB" id="A0AAV9PQ21"/>
<accession>A0AAV9PQ21</accession>
<dbReference type="Gene3D" id="3.40.50.200">
    <property type="entry name" value="Peptidase S8/S53 domain"/>
    <property type="match status" value="1"/>
</dbReference>
<gene>
    <name evidence="7" type="ORF">LTR77_000016</name>
</gene>
<evidence type="ECO:0000256" key="5">
    <source>
        <dbReference type="PROSITE-ProRule" id="PRU01240"/>
    </source>
</evidence>
<keyword evidence="2" id="KW-0645">Protease</keyword>
<evidence type="ECO:0000256" key="1">
    <source>
        <dbReference type="ARBA" id="ARBA00011073"/>
    </source>
</evidence>
<sequence>MRVTPLLFYIAGFAACSPLVPRPAPSTKGYLAPLYGIDDVDKMRDEYIVVFQPGHNIEQHFEAIGKSLTRSARFRRYGYGYGAILDDDTRDSLVRRDPGVRVVDVNRPIYFVEPVNSTAIEDEHSSSGLPHEKRMHAEVHRPSAPHGLKMLTTGSKRFYTSVKDDQTYDYLHSAGEGVQNKVYVVDSGIRISHSLFEGRARNFGDLSPEENDAAGTIGVRKYGVAPSASLISVKVLGKGSNAGMLADAIVDITAEHNANKAKTDGAFWDFRGSVICMAVSWNNNIDASNTYPCAVPVARCVVAVDNTYNKYEDSNYGSNVNYIAPGVDTLSPGNDSDTSPRENAGTSQACAHAAGAAAIF</sequence>
<dbReference type="InterPro" id="IPR023827">
    <property type="entry name" value="Peptidase_S8_Asp-AS"/>
</dbReference>
<keyword evidence="3" id="KW-0378">Hydrolase</keyword>
<dbReference type="EMBL" id="JAVRRT010000001">
    <property type="protein sequence ID" value="KAK5174880.1"/>
    <property type="molecule type" value="Genomic_DNA"/>
</dbReference>
<comment type="caution">
    <text evidence="5">Lacks conserved residue(s) required for the propagation of feature annotation.</text>
</comment>
<dbReference type="InterPro" id="IPR036852">
    <property type="entry name" value="Peptidase_S8/S53_dom_sf"/>
</dbReference>
<evidence type="ECO:0000256" key="2">
    <source>
        <dbReference type="ARBA" id="ARBA00022670"/>
    </source>
</evidence>
<name>A0AAV9PQ21_9PEZI</name>
<keyword evidence="4" id="KW-0720">Serine protease</keyword>
<dbReference type="RefSeq" id="XP_064663518.1">
    <property type="nucleotide sequence ID" value="XM_064797284.1"/>
</dbReference>
<evidence type="ECO:0000313" key="7">
    <source>
        <dbReference type="EMBL" id="KAK5174880.1"/>
    </source>
</evidence>